<evidence type="ECO:0000256" key="1">
    <source>
        <dbReference type="ARBA" id="ARBA00009283"/>
    </source>
</evidence>
<proteinExistence type="inferred from homology"/>
<evidence type="ECO:0000313" key="5">
    <source>
        <dbReference type="Proteomes" id="UP000193380"/>
    </source>
</evidence>
<dbReference type="GO" id="GO:0017111">
    <property type="term" value="F:ribonucleoside triphosphate phosphatase activity"/>
    <property type="evidence" value="ECO:0007669"/>
    <property type="project" value="TreeGrafter"/>
</dbReference>
<keyword evidence="3" id="KW-0472">Membrane</keyword>
<protein>
    <recommendedName>
        <fullName evidence="6">Ectonucleoside triphosphate diphosphohydrolase 7</fullName>
    </recommendedName>
</protein>
<dbReference type="GO" id="GO:0006256">
    <property type="term" value="P:UDP catabolic process"/>
    <property type="evidence" value="ECO:0007669"/>
    <property type="project" value="TreeGrafter"/>
</dbReference>
<evidence type="ECO:0000313" key="4">
    <source>
        <dbReference type="EMBL" id="CDQ94115.1"/>
    </source>
</evidence>
<dbReference type="Pfam" id="PF01150">
    <property type="entry name" value="GDA1_CD39"/>
    <property type="match status" value="2"/>
</dbReference>
<keyword evidence="3" id="KW-0812">Transmembrane</keyword>
<comment type="similarity">
    <text evidence="1">Belongs to the GDA1/CD39 NTPase family.</text>
</comment>
<dbReference type="PaxDb" id="8022-A0A060YYK3"/>
<dbReference type="InterPro" id="IPR000407">
    <property type="entry name" value="GDA1_CD39_NTPase"/>
</dbReference>
<evidence type="ECO:0000256" key="2">
    <source>
        <dbReference type="ARBA" id="ARBA00022801"/>
    </source>
</evidence>
<dbReference type="AlphaFoldDB" id="A0A060YYK3"/>
<dbReference type="GO" id="GO:0016020">
    <property type="term" value="C:membrane"/>
    <property type="evidence" value="ECO:0007669"/>
    <property type="project" value="TreeGrafter"/>
</dbReference>
<sequence length="313" mass="36152">MMEATPLADPCLPVGLSDVVRRDGRAVHLRGQGDWARCQGAVRPFLGLHNGTMGSPRGVYQAPIDYSNSEFYGFSEFFYCTEDVLRMGGPYDSAKYSKAATLLILELIMIRYSRPGFPLPLKMPFCALPKKSKGKYWFCERQENYFCHSLQVSLVPVGLCCHATPCQHTSPHQPPLSLSRYQCFKSAWMFQVLHSGFRFPKDYPSLKTAQLVYDKEVQWTLGAILFKTRFLPLRDLQAESFKQGHSNWLRSSFVYNHYLFFACILVVLLAILLYILRLRRIHQREQRQAEALDLLWFLSDQYTSCKSHKQEVH</sequence>
<accession>A0A060YYK3</accession>
<keyword evidence="3" id="KW-1133">Transmembrane helix</keyword>
<dbReference type="GO" id="GO:0004382">
    <property type="term" value="F:GDP phosphatase activity"/>
    <property type="evidence" value="ECO:0007669"/>
    <property type="project" value="TreeGrafter"/>
</dbReference>
<dbReference type="GO" id="GO:0046036">
    <property type="term" value="P:CTP metabolic process"/>
    <property type="evidence" value="ECO:0007669"/>
    <property type="project" value="TreeGrafter"/>
</dbReference>
<dbReference type="Proteomes" id="UP000193380">
    <property type="component" value="Unassembled WGS sequence"/>
</dbReference>
<gene>
    <name evidence="4" type="ORF">GSONMT00030991001</name>
</gene>
<feature type="transmembrane region" description="Helical" evidence="3">
    <location>
        <begin position="258"/>
        <end position="276"/>
    </location>
</feature>
<evidence type="ECO:0008006" key="6">
    <source>
        <dbReference type="Google" id="ProtNLM"/>
    </source>
</evidence>
<organism evidence="4 5">
    <name type="scientific">Oncorhynchus mykiss</name>
    <name type="common">Rainbow trout</name>
    <name type="synonym">Salmo gairdneri</name>
    <dbReference type="NCBI Taxonomy" id="8022"/>
    <lineage>
        <taxon>Eukaryota</taxon>
        <taxon>Metazoa</taxon>
        <taxon>Chordata</taxon>
        <taxon>Craniata</taxon>
        <taxon>Vertebrata</taxon>
        <taxon>Euteleostomi</taxon>
        <taxon>Actinopterygii</taxon>
        <taxon>Neopterygii</taxon>
        <taxon>Teleostei</taxon>
        <taxon>Protacanthopterygii</taxon>
        <taxon>Salmoniformes</taxon>
        <taxon>Salmonidae</taxon>
        <taxon>Salmoninae</taxon>
        <taxon>Oncorhynchus</taxon>
    </lineage>
</organism>
<evidence type="ECO:0000256" key="3">
    <source>
        <dbReference type="SAM" id="Phobius"/>
    </source>
</evidence>
<keyword evidence="2" id="KW-0378">Hydrolase</keyword>
<dbReference type="GO" id="GO:0005794">
    <property type="term" value="C:Golgi apparatus"/>
    <property type="evidence" value="ECO:0007669"/>
    <property type="project" value="TreeGrafter"/>
</dbReference>
<reference evidence="4" key="1">
    <citation type="journal article" date="2014" name="Nat. Commun.">
        <title>The rainbow trout genome provides novel insights into evolution after whole-genome duplication in vertebrates.</title>
        <authorList>
            <person name="Berthelot C."/>
            <person name="Brunet F."/>
            <person name="Chalopin D."/>
            <person name="Juanchich A."/>
            <person name="Bernard M."/>
            <person name="Noel B."/>
            <person name="Bento P."/>
            <person name="Da Silva C."/>
            <person name="Labadie K."/>
            <person name="Alberti A."/>
            <person name="Aury J.M."/>
            <person name="Louis A."/>
            <person name="Dehais P."/>
            <person name="Bardou P."/>
            <person name="Montfort J."/>
            <person name="Klopp C."/>
            <person name="Cabau C."/>
            <person name="Gaspin C."/>
            <person name="Thorgaard G.H."/>
            <person name="Boussaha M."/>
            <person name="Quillet E."/>
            <person name="Guyomard R."/>
            <person name="Galiana D."/>
            <person name="Bobe J."/>
            <person name="Volff J.N."/>
            <person name="Genet C."/>
            <person name="Wincker P."/>
            <person name="Jaillon O."/>
            <person name="Roest Crollius H."/>
            <person name="Guiguen Y."/>
        </authorList>
    </citation>
    <scope>NUCLEOTIDE SEQUENCE [LARGE SCALE GENOMIC DNA]</scope>
</reference>
<dbReference type="Gene3D" id="3.30.420.150">
    <property type="entry name" value="Exopolyphosphatase. Domain 2"/>
    <property type="match status" value="2"/>
</dbReference>
<reference evidence="4" key="2">
    <citation type="submission" date="2014-03" db="EMBL/GenBank/DDBJ databases">
        <authorList>
            <person name="Genoscope - CEA"/>
        </authorList>
    </citation>
    <scope>NUCLEOTIDE SEQUENCE</scope>
</reference>
<dbReference type="EMBL" id="FR916873">
    <property type="protein sequence ID" value="CDQ94115.1"/>
    <property type="molecule type" value="Genomic_DNA"/>
</dbReference>
<name>A0A060YYK3_ONCMY</name>
<dbReference type="PANTHER" id="PTHR11782:SF37">
    <property type="entry name" value="ECTONUCLEOSIDE TRIPHOSPHATE DIPHOSPHOHYDROLASE 7"/>
    <property type="match status" value="1"/>
</dbReference>
<dbReference type="STRING" id="8022.A0A060YYK3"/>
<dbReference type="GO" id="GO:0045134">
    <property type="term" value="F:UDP phosphatase activity"/>
    <property type="evidence" value="ECO:0007669"/>
    <property type="project" value="TreeGrafter"/>
</dbReference>
<dbReference type="PANTHER" id="PTHR11782">
    <property type="entry name" value="ADENOSINE/GUANOSINE DIPHOSPHATASE"/>
    <property type="match status" value="1"/>
</dbReference>
<dbReference type="Gene3D" id="3.30.420.40">
    <property type="match status" value="1"/>
</dbReference>